<dbReference type="Pfam" id="PF13180">
    <property type="entry name" value="PDZ_2"/>
    <property type="match status" value="2"/>
</dbReference>
<dbReference type="GO" id="GO:0004252">
    <property type="term" value="F:serine-type endopeptidase activity"/>
    <property type="evidence" value="ECO:0007669"/>
    <property type="project" value="InterPro"/>
</dbReference>
<keyword evidence="3" id="KW-0378">Hydrolase</keyword>
<evidence type="ECO:0000256" key="1">
    <source>
        <dbReference type="ARBA" id="ARBA00010541"/>
    </source>
</evidence>
<dbReference type="PROSITE" id="PS50106">
    <property type="entry name" value="PDZ"/>
    <property type="match status" value="1"/>
</dbReference>
<evidence type="ECO:0000259" key="5">
    <source>
        <dbReference type="PROSITE" id="PS50106"/>
    </source>
</evidence>
<dbReference type="Gene3D" id="2.40.10.120">
    <property type="match status" value="1"/>
</dbReference>
<reference evidence="6" key="1">
    <citation type="submission" date="2006-10" db="EMBL/GenBank/DDBJ databases">
        <title>Complete sequence of Solibacter usitatus Ellin6076.</title>
        <authorList>
            <consortium name="US DOE Joint Genome Institute"/>
            <person name="Copeland A."/>
            <person name="Lucas S."/>
            <person name="Lapidus A."/>
            <person name="Barry K."/>
            <person name="Detter J.C."/>
            <person name="Glavina del Rio T."/>
            <person name="Hammon N."/>
            <person name="Israni S."/>
            <person name="Dalin E."/>
            <person name="Tice H."/>
            <person name="Pitluck S."/>
            <person name="Thompson L.S."/>
            <person name="Brettin T."/>
            <person name="Bruce D."/>
            <person name="Han C."/>
            <person name="Tapia R."/>
            <person name="Gilna P."/>
            <person name="Schmutz J."/>
            <person name="Larimer F."/>
            <person name="Land M."/>
            <person name="Hauser L."/>
            <person name="Kyrpides N."/>
            <person name="Mikhailova N."/>
            <person name="Janssen P.H."/>
            <person name="Kuske C.R."/>
            <person name="Richardson P."/>
        </authorList>
    </citation>
    <scope>NUCLEOTIDE SEQUENCE</scope>
    <source>
        <strain evidence="6">Ellin6076</strain>
    </source>
</reference>
<dbReference type="SUPFAM" id="SSF50156">
    <property type="entry name" value="PDZ domain-like"/>
    <property type="match status" value="2"/>
</dbReference>
<dbReference type="InterPro" id="IPR036034">
    <property type="entry name" value="PDZ_sf"/>
</dbReference>
<organism evidence="6">
    <name type="scientific">Solibacter usitatus (strain Ellin6076)</name>
    <dbReference type="NCBI Taxonomy" id="234267"/>
    <lineage>
        <taxon>Bacteria</taxon>
        <taxon>Pseudomonadati</taxon>
        <taxon>Acidobacteriota</taxon>
        <taxon>Terriglobia</taxon>
        <taxon>Bryobacterales</taxon>
        <taxon>Solibacteraceae</taxon>
        <taxon>Candidatus Solibacter</taxon>
    </lineage>
</organism>
<dbReference type="InterPro" id="IPR009003">
    <property type="entry name" value="Peptidase_S1_PA"/>
</dbReference>
<accession>Q01WQ0</accession>
<gene>
    <name evidence="6" type="ordered locus">Acid_4958</name>
</gene>
<dbReference type="InterPro" id="IPR001478">
    <property type="entry name" value="PDZ"/>
</dbReference>
<dbReference type="eggNOG" id="COG0265">
    <property type="taxonomic scope" value="Bacteria"/>
</dbReference>
<name>Q01WQ0_SOLUE</name>
<dbReference type="GO" id="GO:0006508">
    <property type="term" value="P:proteolysis"/>
    <property type="evidence" value="ECO:0007669"/>
    <property type="project" value="UniProtKB-KW"/>
</dbReference>
<keyword evidence="4" id="KW-0732">Signal</keyword>
<dbReference type="PANTHER" id="PTHR22939:SF129">
    <property type="entry name" value="SERINE PROTEASE HTRA2, MITOCHONDRIAL"/>
    <property type="match status" value="1"/>
</dbReference>
<evidence type="ECO:0000256" key="2">
    <source>
        <dbReference type="ARBA" id="ARBA00022670"/>
    </source>
</evidence>
<feature type="chain" id="PRO_5004162742" evidence="4">
    <location>
        <begin position="22"/>
        <end position="464"/>
    </location>
</feature>
<dbReference type="STRING" id="234267.Acid_4958"/>
<evidence type="ECO:0000313" key="6">
    <source>
        <dbReference type="EMBL" id="ABJ85915.1"/>
    </source>
</evidence>
<comment type="similarity">
    <text evidence="1">Belongs to the peptidase S1C family.</text>
</comment>
<dbReference type="Gene3D" id="2.30.42.10">
    <property type="match status" value="2"/>
</dbReference>
<dbReference type="PRINTS" id="PR00834">
    <property type="entry name" value="PROTEASES2C"/>
</dbReference>
<evidence type="ECO:0000256" key="3">
    <source>
        <dbReference type="ARBA" id="ARBA00022801"/>
    </source>
</evidence>
<dbReference type="KEGG" id="sus:Acid_4958"/>
<dbReference type="PANTHER" id="PTHR22939">
    <property type="entry name" value="SERINE PROTEASE FAMILY S1C HTRA-RELATED"/>
    <property type="match status" value="1"/>
</dbReference>
<keyword evidence="2" id="KW-0645">Protease</keyword>
<sequence length="464" mass="49379" precursor="true">MLRMAILGPIALLLVPAPALAQTAKPSKLLADYSAALEDLARLASPSVVQIQVRRLVPLGKADSQRTGFVSEQQATGSGVIVDPDGYIVTNAHVVQNAQRIEVKVLQSDARGQAPHEHLMPAKLIGLDRQVDIAVVKIEAQNLHALSFLNSDNLHQGQLVVALGSPLGLQNSLTQGVVSAATRQLDPESPMVYIQTDAPINRGNSGGPLLDIEGRIAGINTLIFSESGGNEGIGFAIPANLAKDVYQRLRKDGRIRRGEIGVIPETITPTLGAALGLDMDSGVIVSDVLPESAAQAAGIEPVDVVLSIDGKPMREARDLILAVFQRAPGDQLKLEIRRGKERTSKTVAVLERKNEPSQLEEIANSDAALVRRLGILAVTVDAKVNAILPNLRRLSGVAVAAVPAEYAGLNPGLLAGDVIYSFNNQRIGSLEELRNALKEKKTGDPIALLVERYGQLIFVTANLE</sequence>
<dbReference type="SUPFAM" id="SSF50494">
    <property type="entry name" value="Trypsin-like serine proteases"/>
    <property type="match status" value="1"/>
</dbReference>
<proteinExistence type="inferred from homology"/>
<dbReference type="AlphaFoldDB" id="Q01WQ0"/>
<feature type="domain" description="PDZ" evidence="5">
    <location>
        <begin position="272"/>
        <end position="340"/>
    </location>
</feature>
<evidence type="ECO:0000256" key="4">
    <source>
        <dbReference type="SAM" id="SignalP"/>
    </source>
</evidence>
<dbReference type="InParanoid" id="Q01WQ0"/>
<dbReference type="EMBL" id="CP000473">
    <property type="protein sequence ID" value="ABJ85915.1"/>
    <property type="molecule type" value="Genomic_DNA"/>
</dbReference>
<dbReference type="Pfam" id="PF13365">
    <property type="entry name" value="Trypsin_2"/>
    <property type="match status" value="1"/>
</dbReference>
<dbReference type="SMART" id="SM00228">
    <property type="entry name" value="PDZ"/>
    <property type="match status" value="2"/>
</dbReference>
<dbReference type="HOGENOM" id="CLU_020120_1_0_0"/>
<feature type="signal peptide" evidence="4">
    <location>
        <begin position="1"/>
        <end position="21"/>
    </location>
</feature>
<protein>
    <submittedName>
        <fullName evidence="6">Peptidase S1 and S6, chymotrypsin/Hap</fullName>
    </submittedName>
</protein>
<dbReference type="InterPro" id="IPR001940">
    <property type="entry name" value="Peptidase_S1C"/>
</dbReference>